<dbReference type="AlphaFoldDB" id="A0A822VFJ9"/>
<sequence length="60" mass="6736">MPGWNTAVGYKTGPLAIKAASPSEEKFLDSRRLTRMMHLFGPQKKPRVEIGLSGELEYPF</sequence>
<name>A0A822VFJ9_AGRTU</name>
<gene>
    <name evidence="1" type="ORF">AGR4A_pTi0164</name>
</gene>
<organism evidence="1 2">
    <name type="scientific">Agrobacterium tumefaciens str. B6</name>
    <dbReference type="NCBI Taxonomy" id="1183423"/>
    <lineage>
        <taxon>Bacteria</taxon>
        <taxon>Pseudomonadati</taxon>
        <taxon>Pseudomonadota</taxon>
        <taxon>Alphaproteobacteria</taxon>
        <taxon>Hyphomicrobiales</taxon>
        <taxon>Rhizobiaceae</taxon>
        <taxon>Rhizobium/Agrobacterium group</taxon>
        <taxon>Agrobacterium</taxon>
        <taxon>Agrobacterium tumefaciens complex</taxon>
    </lineage>
</organism>
<comment type="caution">
    <text evidence="1">The sequence shown here is derived from an EMBL/GenBank/DDBJ whole genome shotgun (WGS) entry which is preliminary data.</text>
</comment>
<dbReference type="EMBL" id="FCNL01000043">
    <property type="protein sequence ID" value="CVI25566.1"/>
    <property type="molecule type" value="Genomic_DNA"/>
</dbReference>
<reference evidence="1 2" key="1">
    <citation type="submission" date="2016-01" db="EMBL/GenBank/DDBJ databases">
        <authorList>
            <person name="Regsiter A."/>
            <person name="william w."/>
        </authorList>
    </citation>
    <scope>NUCLEOTIDE SEQUENCE [LARGE SCALE GENOMIC DNA]</scope>
    <source>
        <strain evidence="1 2">B6</strain>
    </source>
</reference>
<dbReference type="Proteomes" id="UP000192074">
    <property type="component" value="Unassembled WGS sequence"/>
</dbReference>
<accession>A0A822VFJ9</accession>
<proteinExistence type="predicted"/>
<evidence type="ECO:0000313" key="2">
    <source>
        <dbReference type="Proteomes" id="UP000192074"/>
    </source>
</evidence>
<protein>
    <submittedName>
        <fullName evidence="1">Uncharacterized protein</fullName>
    </submittedName>
</protein>
<evidence type="ECO:0000313" key="1">
    <source>
        <dbReference type="EMBL" id="CVI25566.1"/>
    </source>
</evidence>